<feature type="chain" id="PRO_5046792977" evidence="2">
    <location>
        <begin position="24"/>
        <end position="183"/>
    </location>
</feature>
<dbReference type="Proteomes" id="UP001596391">
    <property type="component" value="Unassembled WGS sequence"/>
</dbReference>
<dbReference type="Gene3D" id="2.40.160.20">
    <property type="match status" value="1"/>
</dbReference>
<evidence type="ECO:0000259" key="3">
    <source>
        <dbReference type="Pfam" id="PF13505"/>
    </source>
</evidence>
<feature type="domain" description="Outer membrane protein beta-barrel" evidence="3">
    <location>
        <begin position="9"/>
        <end position="176"/>
    </location>
</feature>
<dbReference type="InterPro" id="IPR011250">
    <property type="entry name" value="OMP/PagP_B-barrel"/>
</dbReference>
<proteinExistence type="predicted"/>
<comment type="caution">
    <text evidence="4">The sequence shown here is derived from an EMBL/GenBank/DDBJ whole genome shotgun (WGS) entry which is preliminary data.</text>
</comment>
<sequence length="183" mass="20309">MRRSFLICAALFLVASARSFAQAGPTASRLTDLQVGGGFTAANSDYTTNKIRGLMIYSTLDFTEHLGVELEFHQLNDNQPTKVYERTYEAGVRYVRHYKIFHPYVKVLYGRGVFNFPQDSGNLAYNLAAAGGGVDINVHRRVNVRADFEYQDWFSGPGLSNGLSPTLFTIGAAYHFGAGVPRR</sequence>
<dbReference type="RefSeq" id="WP_263371401.1">
    <property type="nucleotide sequence ID" value="NZ_JAGSYD010000003.1"/>
</dbReference>
<dbReference type="SUPFAM" id="SSF56925">
    <property type="entry name" value="OMPA-like"/>
    <property type="match status" value="1"/>
</dbReference>
<evidence type="ECO:0000256" key="2">
    <source>
        <dbReference type="SAM" id="SignalP"/>
    </source>
</evidence>
<feature type="signal peptide" evidence="2">
    <location>
        <begin position="1"/>
        <end position="23"/>
    </location>
</feature>
<keyword evidence="5" id="KW-1185">Reference proteome</keyword>
<gene>
    <name evidence="4" type="ORF">ACFQBQ_05220</name>
</gene>
<name>A0ABW1Z6M8_9BACT</name>
<dbReference type="Pfam" id="PF13505">
    <property type="entry name" value="OMP_b-brl"/>
    <property type="match status" value="1"/>
</dbReference>
<evidence type="ECO:0000313" key="5">
    <source>
        <dbReference type="Proteomes" id="UP001596391"/>
    </source>
</evidence>
<keyword evidence="1 2" id="KW-0732">Signal</keyword>
<dbReference type="EMBL" id="JBHSWI010000001">
    <property type="protein sequence ID" value="MFC6645002.1"/>
    <property type="molecule type" value="Genomic_DNA"/>
</dbReference>
<accession>A0ABW1Z6M8</accession>
<evidence type="ECO:0000313" key="4">
    <source>
        <dbReference type="EMBL" id="MFC6645002.1"/>
    </source>
</evidence>
<organism evidence="4 5">
    <name type="scientific">Granulicella cerasi</name>
    <dbReference type="NCBI Taxonomy" id="741063"/>
    <lineage>
        <taxon>Bacteria</taxon>
        <taxon>Pseudomonadati</taxon>
        <taxon>Acidobacteriota</taxon>
        <taxon>Terriglobia</taxon>
        <taxon>Terriglobales</taxon>
        <taxon>Acidobacteriaceae</taxon>
        <taxon>Granulicella</taxon>
    </lineage>
</organism>
<protein>
    <submittedName>
        <fullName evidence="4">Porin family protein</fullName>
    </submittedName>
</protein>
<reference evidence="5" key="1">
    <citation type="journal article" date="2019" name="Int. J. Syst. Evol. Microbiol.">
        <title>The Global Catalogue of Microorganisms (GCM) 10K type strain sequencing project: providing services to taxonomists for standard genome sequencing and annotation.</title>
        <authorList>
            <consortium name="The Broad Institute Genomics Platform"/>
            <consortium name="The Broad Institute Genome Sequencing Center for Infectious Disease"/>
            <person name="Wu L."/>
            <person name="Ma J."/>
        </authorList>
    </citation>
    <scope>NUCLEOTIDE SEQUENCE [LARGE SCALE GENOMIC DNA]</scope>
    <source>
        <strain evidence="5">CGMCC 1.16026</strain>
    </source>
</reference>
<evidence type="ECO:0000256" key="1">
    <source>
        <dbReference type="ARBA" id="ARBA00022729"/>
    </source>
</evidence>
<dbReference type="InterPro" id="IPR027385">
    <property type="entry name" value="Beta-barrel_OMP"/>
</dbReference>